<reference evidence="1 2" key="1">
    <citation type="submission" date="2018-09" db="EMBL/GenBank/DDBJ databases">
        <authorList>
            <person name="Wang F."/>
        </authorList>
    </citation>
    <scope>NUCLEOTIDE SEQUENCE [LARGE SCALE GENOMIC DNA]</scope>
    <source>
        <strain evidence="1 2">PLHSC7-2</strain>
    </source>
</reference>
<dbReference type="OrthoDB" id="5600142at2"/>
<accession>A0A418YBP5</accession>
<proteinExistence type="predicted"/>
<dbReference type="AlphaFoldDB" id="A0A418YBP5"/>
<sequence length="162" mass="18286">MIKDITEWIAQLQQQTQAHQQTCEVLAPQLNGYFPADFLQQSRFMVVDNLPMPSLSGIKGVLAKRWLPKELSAIAYPGCYYILRSEQQNWSEHCRQLVHLAQLQHLGTEAYLTLLYQQVSEQGFEQASLIKMAGQVAQHFEQGSNLSNIPALIKQSLATAEA</sequence>
<gene>
    <name evidence="1" type="ORF">D1Z90_15655</name>
</gene>
<name>A0A418YBP5_9GAMM</name>
<comment type="caution">
    <text evidence="1">The sequence shown here is derived from an EMBL/GenBank/DDBJ whole genome shotgun (WGS) entry which is preliminary data.</text>
</comment>
<dbReference type="EMBL" id="QZCH01000023">
    <property type="protein sequence ID" value="RJG41927.1"/>
    <property type="molecule type" value="Genomic_DNA"/>
</dbReference>
<dbReference type="RefSeq" id="WP_119911732.1">
    <property type="nucleotide sequence ID" value="NZ_QZCH01000023.1"/>
</dbReference>
<protein>
    <submittedName>
        <fullName evidence="1">Uncharacterized protein</fullName>
    </submittedName>
</protein>
<dbReference type="Proteomes" id="UP000283255">
    <property type="component" value="Unassembled WGS sequence"/>
</dbReference>
<evidence type="ECO:0000313" key="1">
    <source>
        <dbReference type="EMBL" id="RJG41927.1"/>
    </source>
</evidence>
<keyword evidence="2" id="KW-1185">Reference proteome</keyword>
<reference evidence="1 2" key="2">
    <citation type="submission" date="2019-01" db="EMBL/GenBank/DDBJ databases">
        <title>Motilimonas pumilus sp. nov., isolated from the gut of sea cucumber (Apostichopus japonicus).</title>
        <authorList>
            <person name="Wang F.-Q."/>
            <person name="Ren L.-H."/>
            <person name="Lin Y.-W."/>
            <person name="Sun G.-H."/>
            <person name="Du Z.-J."/>
            <person name="Zhao J.-X."/>
            <person name="Liu X.-J."/>
            <person name="Liu L.-J."/>
        </authorList>
    </citation>
    <scope>NUCLEOTIDE SEQUENCE [LARGE SCALE GENOMIC DNA]</scope>
    <source>
        <strain evidence="1 2">PLHSC7-2</strain>
    </source>
</reference>
<organism evidence="1 2">
    <name type="scientific">Motilimonas pumila</name>
    <dbReference type="NCBI Taxonomy" id="2303987"/>
    <lineage>
        <taxon>Bacteria</taxon>
        <taxon>Pseudomonadati</taxon>
        <taxon>Pseudomonadota</taxon>
        <taxon>Gammaproteobacteria</taxon>
        <taxon>Alteromonadales</taxon>
        <taxon>Alteromonadales genera incertae sedis</taxon>
        <taxon>Motilimonas</taxon>
    </lineage>
</organism>
<evidence type="ECO:0000313" key="2">
    <source>
        <dbReference type="Proteomes" id="UP000283255"/>
    </source>
</evidence>